<name>A0AAE1P175_9EUCA</name>
<keyword evidence="2" id="KW-1185">Reference proteome</keyword>
<protein>
    <submittedName>
        <fullName evidence="1">Uncharacterized protein</fullName>
    </submittedName>
</protein>
<evidence type="ECO:0000313" key="1">
    <source>
        <dbReference type="EMBL" id="KAK4299528.1"/>
    </source>
</evidence>
<accession>A0AAE1P175</accession>
<organism evidence="1 2">
    <name type="scientific">Petrolisthes manimaculis</name>
    <dbReference type="NCBI Taxonomy" id="1843537"/>
    <lineage>
        <taxon>Eukaryota</taxon>
        <taxon>Metazoa</taxon>
        <taxon>Ecdysozoa</taxon>
        <taxon>Arthropoda</taxon>
        <taxon>Crustacea</taxon>
        <taxon>Multicrustacea</taxon>
        <taxon>Malacostraca</taxon>
        <taxon>Eumalacostraca</taxon>
        <taxon>Eucarida</taxon>
        <taxon>Decapoda</taxon>
        <taxon>Pleocyemata</taxon>
        <taxon>Anomura</taxon>
        <taxon>Galatheoidea</taxon>
        <taxon>Porcellanidae</taxon>
        <taxon>Petrolisthes</taxon>
    </lineage>
</organism>
<dbReference type="AlphaFoldDB" id="A0AAE1P175"/>
<dbReference type="Proteomes" id="UP001292094">
    <property type="component" value="Unassembled WGS sequence"/>
</dbReference>
<evidence type="ECO:0000313" key="2">
    <source>
        <dbReference type="Proteomes" id="UP001292094"/>
    </source>
</evidence>
<dbReference type="EMBL" id="JAWZYT010003220">
    <property type="protein sequence ID" value="KAK4299528.1"/>
    <property type="molecule type" value="Genomic_DNA"/>
</dbReference>
<gene>
    <name evidence="1" type="ORF">Pmani_028194</name>
</gene>
<proteinExistence type="predicted"/>
<reference evidence="1" key="1">
    <citation type="submission" date="2023-11" db="EMBL/GenBank/DDBJ databases">
        <title>Genome assemblies of two species of porcelain crab, Petrolisthes cinctipes and Petrolisthes manimaculis (Anomura: Porcellanidae).</title>
        <authorList>
            <person name="Angst P."/>
        </authorList>
    </citation>
    <scope>NUCLEOTIDE SEQUENCE</scope>
    <source>
        <strain evidence="1">PB745_02</strain>
        <tissue evidence="1">Gill</tissue>
    </source>
</reference>
<sequence>MCRRGFAPTIPCSRRTLGERPTTRSAAVSPYSHLANPFRVAPTLEERIPGLAVGMATCQPGSLPQRPLYLDPSLGLPLSSQWSPPTEVDPDVSLCPFTPKASVQSTNQLITAPRTGHNNNIS</sequence>
<comment type="caution">
    <text evidence="1">The sequence shown here is derived from an EMBL/GenBank/DDBJ whole genome shotgun (WGS) entry which is preliminary data.</text>
</comment>